<evidence type="ECO:0000313" key="2">
    <source>
        <dbReference type="EMBL" id="SUH37005.1"/>
    </source>
</evidence>
<evidence type="ECO:0000313" key="3">
    <source>
        <dbReference type="Proteomes" id="UP000254712"/>
    </source>
</evidence>
<feature type="region of interest" description="Disordered" evidence="1">
    <location>
        <begin position="127"/>
        <end position="172"/>
    </location>
</feature>
<accession>A0A379WS74</accession>
<dbReference type="EMBL" id="UGXT01000002">
    <property type="protein sequence ID" value="SUH37005.1"/>
    <property type="molecule type" value="Genomic_DNA"/>
</dbReference>
<name>A0A379WS74_SALET</name>
<dbReference type="AlphaFoldDB" id="A0A379WS74"/>
<feature type="compositionally biased region" description="Basic residues" evidence="1">
    <location>
        <begin position="141"/>
        <end position="165"/>
    </location>
</feature>
<gene>
    <name evidence="2" type="ORF">NCTC8261_03286</name>
</gene>
<evidence type="ECO:0000256" key="1">
    <source>
        <dbReference type="SAM" id="MobiDB-lite"/>
    </source>
</evidence>
<organism evidence="2 3">
    <name type="scientific">Salmonella enterica I</name>
    <dbReference type="NCBI Taxonomy" id="59201"/>
    <lineage>
        <taxon>Bacteria</taxon>
        <taxon>Pseudomonadati</taxon>
        <taxon>Pseudomonadota</taxon>
        <taxon>Gammaproteobacteria</taxon>
        <taxon>Enterobacterales</taxon>
        <taxon>Enterobacteriaceae</taxon>
        <taxon>Salmonella</taxon>
    </lineage>
</organism>
<dbReference type="Proteomes" id="UP000254712">
    <property type="component" value="Unassembled WGS sequence"/>
</dbReference>
<sequence length="172" mass="20048">MRLLFLDLYSTPQHKVWGVIVVRVILCRKFLPRHFVTQINRLGMFHGNGLSLPPALTGDGQHIFRCRERHLPIMKRQAALLRQIGPRGPTRSYRRPLAGKLFQPLADPFRFQHRFRLFALPDAPAHHAGIPPSTLRPSARQSRRVRGSRRFTPRALRHRGKRRNTDHRQICP</sequence>
<reference evidence="2 3" key="1">
    <citation type="submission" date="2018-06" db="EMBL/GenBank/DDBJ databases">
        <authorList>
            <consortium name="Pathogen Informatics"/>
            <person name="Doyle S."/>
        </authorList>
    </citation>
    <scope>NUCLEOTIDE SEQUENCE [LARGE SCALE GENOMIC DNA]</scope>
    <source>
        <strain evidence="2 3">NCTC8261</strain>
    </source>
</reference>
<proteinExistence type="predicted"/>
<protein>
    <submittedName>
        <fullName evidence="2">Uncharacterized protein</fullName>
    </submittedName>
</protein>